<protein>
    <recommendedName>
        <fullName evidence="1">Immunoglobulin V-set domain-containing protein</fullName>
    </recommendedName>
</protein>
<dbReference type="InterPro" id="IPR013783">
    <property type="entry name" value="Ig-like_fold"/>
</dbReference>
<dbReference type="Bgee" id="ENSLOCG00000000576">
    <property type="expression patterns" value="Expressed in bone element and 7 other cell types or tissues"/>
</dbReference>
<dbReference type="GO" id="GO:0006955">
    <property type="term" value="P:immune response"/>
    <property type="evidence" value="ECO:0000318"/>
    <property type="project" value="GO_Central"/>
</dbReference>
<dbReference type="AlphaFoldDB" id="W5LWY0"/>
<sequence>ADSHNPQFTDIINQKGTEGQITMTQTPTTVSVSPGQDISLRCSTSQDISLKIVWYQLQAGYSPKLLIKTGDERFDELP</sequence>
<dbReference type="Ensembl" id="ENSLOCT00000000639.1">
    <property type="protein sequence ID" value="ENSLOCP00000000637.1"/>
    <property type="gene ID" value="ENSLOCG00000000576.1"/>
</dbReference>
<dbReference type="InterPro" id="IPR013106">
    <property type="entry name" value="Ig_V-set"/>
</dbReference>
<dbReference type="InterPro" id="IPR050150">
    <property type="entry name" value="IgV_Light_Chain"/>
</dbReference>
<dbReference type="Pfam" id="PF07686">
    <property type="entry name" value="V-set"/>
    <property type="match status" value="1"/>
</dbReference>
<reference evidence="2" key="3">
    <citation type="submission" date="2025-09" db="UniProtKB">
        <authorList>
            <consortium name="Ensembl"/>
        </authorList>
    </citation>
    <scope>IDENTIFICATION</scope>
</reference>
<dbReference type="InParanoid" id="W5LWY0"/>
<proteinExistence type="predicted"/>
<accession>W5LWY0</accession>
<evidence type="ECO:0000313" key="3">
    <source>
        <dbReference type="Proteomes" id="UP000018468"/>
    </source>
</evidence>
<keyword evidence="3" id="KW-1185">Reference proteome</keyword>
<evidence type="ECO:0000259" key="1">
    <source>
        <dbReference type="Pfam" id="PF07686"/>
    </source>
</evidence>
<feature type="domain" description="Immunoglobulin V-set" evidence="1">
    <location>
        <begin position="25"/>
        <end position="68"/>
    </location>
</feature>
<dbReference type="GO" id="GO:0019814">
    <property type="term" value="C:immunoglobulin complex"/>
    <property type="evidence" value="ECO:0000318"/>
    <property type="project" value="GO_Central"/>
</dbReference>
<dbReference type="SUPFAM" id="SSF48726">
    <property type="entry name" value="Immunoglobulin"/>
    <property type="match status" value="1"/>
</dbReference>
<dbReference type="Gene3D" id="2.60.40.10">
    <property type="entry name" value="Immunoglobulins"/>
    <property type="match status" value="1"/>
</dbReference>
<dbReference type="HOGENOM" id="CLU_2628274_0_0_1"/>
<name>W5LWY0_LEPOC</name>
<organism evidence="2 3">
    <name type="scientific">Lepisosteus oculatus</name>
    <name type="common">Spotted gar</name>
    <dbReference type="NCBI Taxonomy" id="7918"/>
    <lineage>
        <taxon>Eukaryota</taxon>
        <taxon>Metazoa</taxon>
        <taxon>Chordata</taxon>
        <taxon>Craniata</taxon>
        <taxon>Vertebrata</taxon>
        <taxon>Euteleostomi</taxon>
        <taxon>Actinopterygii</taxon>
        <taxon>Neopterygii</taxon>
        <taxon>Holostei</taxon>
        <taxon>Semionotiformes</taxon>
        <taxon>Lepisosteidae</taxon>
        <taxon>Lepisosteus</taxon>
    </lineage>
</organism>
<evidence type="ECO:0000313" key="2">
    <source>
        <dbReference type="Ensembl" id="ENSLOCP00000000637.1"/>
    </source>
</evidence>
<dbReference type="InterPro" id="IPR036179">
    <property type="entry name" value="Ig-like_dom_sf"/>
</dbReference>
<reference evidence="3" key="1">
    <citation type="submission" date="2011-12" db="EMBL/GenBank/DDBJ databases">
        <title>The Draft Genome of Lepisosteus oculatus.</title>
        <authorList>
            <consortium name="The Broad Institute Genome Assembly &amp; Analysis Group"/>
            <consortium name="Computational R&amp;D Group"/>
            <consortium name="and Sequencing Platform"/>
            <person name="Di Palma F."/>
            <person name="Alfoldi J."/>
            <person name="Johnson J."/>
            <person name="Berlin A."/>
            <person name="Gnerre S."/>
            <person name="Jaffe D."/>
            <person name="MacCallum I."/>
            <person name="Young S."/>
            <person name="Walker B.J."/>
            <person name="Lander E.S."/>
            <person name="Lindblad-Toh K."/>
        </authorList>
    </citation>
    <scope>NUCLEOTIDE SEQUENCE [LARGE SCALE GENOMIC DNA]</scope>
</reference>
<reference evidence="2" key="2">
    <citation type="submission" date="2025-08" db="UniProtKB">
        <authorList>
            <consortium name="Ensembl"/>
        </authorList>
    </citation>
    <scope>IDENTIFICATION</scope>
</reference>
<dbReference type="STRING" id="7918.ENSLOCP00000000637"/>
<dbReference type="Proteomes" id="UP000018468">
    <property type="component" value="Unassembled WGS sequence"/>
</dbReference>
<dbReference type="PANTHER" id="PTHR23267">
    <property type="entry name" value="IMMUNOGLOBULIN LIGHT CHAIN"/>
    <property type="match status" value="1"/>
</dbReference>